<dbReference type="PANTHER" id="PTHR30466:SF1">
    <property type="entry name" value="FMN REDUCTASE (NADH) RUTF"/>
    <property type="match status" value="1"/>
</dbReference>
<evidence type="ECO:0000259" key="2">
    <source>
        <dbReference type="SMART" id="SM00903"/>
    </source>
</evidence>
<dbReference type="Gene3D" id="3.40.190.10">
    <property type="entry name" value="Periplasmic binding protein-like II"/>
    <property type="match status" value="2"/>
</dbReference>
<dbReference type="SUPFAM" id="SSF53850">
    <property type="entry name" value="Periplasmic binding protein-like II"/>
    <property type="match status" value="1"/>
</dbReference>
<dbReference type="Pfam" id="PF03466">
    <property type="entry name" value="LysR_substrate"/>
    <property type="match status" value="1"/>
</dbReference>
<keyword evidence="4" id="KW-1185">Reference proteome</keyword>
<reference evidence="4" key="1">
    <citation type="journal article" date="2019" name="Int. J. Syst. Evol. Microbiol.">
        <title>The Global Catalogue of Microorganisms (GCM) 10K type strain sequencing project: providing services to taxonomists for standard genome sequencing and annotation.</title>
        <authorList>
            <consortium name="The Broad Institute Genomics Platform"/>
            <consortium name="The Broad Institute Genome Sequencing Center for Infectious Disease"/>
            <person name="Wu L."/>
            <person name="Ma J."/>
        </authorList>
    </citation>
    <scope>NUCLEOTIDE SEQUENCE [LARGE SCALE GENOMIC DNA]</scope>
    <source>
        <strain evidence="4">CCUG 51308</strain>
    </source>
</reference>
<sequence>MSSSKTVDTKEELKSKFFQGMSFAAATVNVITTDGDAGRAGVTVSAMSSVSADTEKPTLLVCINESSAAAQTILENGVFCVNVLRDNQAYISDTFAGRYKDRFEDKFDCAKWEKGVTGSPYVADALVAFDCEIVATKKVGTHHVCFGEVHDIQQGRNGSALVYANRVYGTTQKIEDVSLDSIDVCPEQETLRIGCFHTFAPFIMPYLISKMNKLQPNLNWILVEGDERRLNSALATGEIDAAIMFDFDVGESIETQLLAEFEPYVLLSDSNELSAKTEITPDDLIGRDMISVSHESSRQFLEGYLTKSGIPTNVVFKSSSLEMVRGLVGHDIGFAILMTKPAANITYDGLPLSSRPLITNEPAGRVVYSQRRGEKRSRLSEIFKLAAEDLFD</sequence>
<dbReference type="InterPro" id="IPR002563">
    <property type="entry name" value="Flavin_Rdtase-like_dom"/>
</dbReference>
<evidence type="ECO:0000313" key="3">
    <source>
        <dbReference type="EMBL" id="MFC7291387.1"/>
    </source>
</evidence>
<dbReference type="PANTHER" id="PTHR30466">
    <property type="entry name" value="FLAVIN REDUCTASE"/>
    <property type="match status" value="1"/>
</dbReference>
<evidence type="ECO:0000313" key="4">
    <source>
        <dbReference type="Proteomes" id="UP001596492"/>
    </source>
</evidence>
<gene>
    <name evidence="3" type="ORF">ACFQS8_07155</name>
</gene>
<dbReference type="InterPro" id="IPR012349">
    <property type="entry name" value="Split_barrel_FMN-bd"/>
</dbReference>
<protein>
    <submittedName>
        <fullName evidence="3">Flavin reductase</fullName>
    </submittedName>
</protein>
<dbReference type="EMBL" id="JBHTBR010000003">
    <property type="protein sequence ID" value="MFC7291387.1"/>
    <property type="molecule type" value="Genomic_DNA"/>
</dbReference>
<accession>A0ABW2IKD5</accession>
<name>A0ABW2IKD5_9PROT</name>
<organism evidence="3 4">
    <name type="scientific">Hirschia litorea</name>
    <dbReference type="NCBI Taxonomy" id="1199156"/>
    <lineage>
        <taxon>Bacteria</taxon>
        <taxon>Pseudomonadati</taxon>
        <taxon>Pseudomonadota</taxon>
        <taxon>Alphaproteobacteria</taxon>
        <taxon>Hyphomonadales</taxon>
        <taxon>Hyphomonadaceae</taxon>
        <taxon>Hirschia</taxon>
    </lineage>
</organism>
<dbReference type="InterPro" id="IPR050268">
    <property type="entry name" value="NADH-dep_flavin_reductase"/>
</dbReference>
<keyword evidence="1" id="KW-0560">Oxidoreductase</keyword>
<dbReference type="SUPFAM" id="SSF50475">
    <property type="entry name" value="FMN-binding split barrel"/>
    <property type="match status" value="1"/>
</dbReference>
<dbReference type="RefSeq" id="WP_382166616.1">
    <property type="nucleotide sequence ID" value="NZ_JBHTBR010000003.1"/>
</dbReference>
<comment type="caution">
    <text evidence="3">The sequence shown here is derived from an EMBL/GenBank/DDBJ whole genome shotgun (WGS) entry which is preliminary data.</text>
</comment>
<dbReference type="SMART" id="SM00903">
    <property type="entry name" value="Flavin_Reduct"/>
    <property type="match status" value="1"/>
</dbReference>
<evidence type="ECO:0000256" key="1">
    <source>
        <dbReference type="ARBA" id="ARBA00023002"/>
    </source>
</evidence>
<dbReference type="Gene3D" id="2.30.110.10">
    <property type="entry name" value="Electron Transport, Fmn-binding Protein, Chain A"/>
    <property type="match status" value="1"/>
</dbReference>
<dbReference type="Pfam" id="PF01613">
    <property type="entry name" value="Flavin_Reduct"/>
    <property type="match status" value="1"/>
</dbReference>
<proteinExistence type="predicted"/>
<feature type="domain" description="Flavin reductase like" evidence="2">
    <location>
        <begin position="21"/>
        <end position="170"/>
    </location>
</feature>
<dbReference type="Proteomes" id="UP001596492">
    <property type="component" value="Unassembled WGS sequence"/>
</dbReference>
<dbReference type="InterPro" id="IPR005119">
    <property type="entry name" value="LysR_subst-bd"/>
</dbReference>